<feature type="signal peptide" evidence="2">
    <location>
        <begin position="1"/>
        <end position="24"/>
    </location>
</feature>
<keyword evidence="2" id="KW-0732">Signal</keyword>
<dbReference type="OrthoDB" id="977906at2"/>
<evidence type="ECO:0000313" key="4">
    <source>
        <dbReference type="Proteomes" id="UP000011841"/>
    </source>
</evidence>
<evidence type="ECO:0000256" key="1">
    <source>
        <dbReference type="SAM" id="MobiDB-lite"/>
    </source>
</evidence>
<dbReference type="KEGG" id="aol:S58_46430"/>
<gene>
    <name evidence="3" type="ORF">S58_46430</name>
</gene>
<dbReference type="eggNOG" id="ENOG502Z8XX">
    <property type="taxonomic scope" value="Bacteria"/>
</dbReference>
<protein>
    <submittedName>
        <fullName evidence="3">Uncharacterized protein</fullName>
    </submittedName>
</protein>
<organism evidence="3 4">
    <name type="scientific">Bradyrhizobium oligotrophicum S58</name>
    <dbReference type="NCBI Taxonomy" id="1245469"/>
    <lineage>
        <taxon>Bacteria</taxon>
        <taxon>Pseudomonadati</taxon>
        <taxon>Pseudomonadota</taxon>
        <taxon>Alphaproteobacteria</taxon>
        <taxon>Hyphomicrobiales</taxon>
        <taxon>Nitrobacteraceae</taxon>
        <taxon>Bradyrhizobium</taxon>
    </lineage>
</organism>
<dbReference type="AlphaFoldDB" id="M4ZAA0"/>
<evidence type="ECO:0000313" key="3">
    <source>
        <dbReference type="EMBL" id="BAM90624.1"/>
    </source>
</evidence>
<accession>M4ZAA0</accession>
<sequence length="412" mass="45706">MRVVSRLWLLFACLIVSMISAVQAQTVTPDDTARVLAGMAPSAGSPLSALTQDPAWRRHAAFFDNAFDQLEQRQLSKIRSWADANLATPQQAMFYFFSGPDFLYADAFHPKAVTYVMAALEPTGPIPDLTRLPRGSVGPALAYVQRSLQSILSFSFFITKNMKVDLHDGEINGTLPILYVFLARTGKTIRSADLIWLDATGVVHAANEPATRNATTGARIVFAGADGVQKTLYYFSTDLSDSGVKASGFLKFCEPFAPGNSLLKSASYLLHANSFSQVRSWLLKNSASIVQDDSGIPLASYDARAWRFFPFGRYAGPIDKFPDMYQNSYARLFDRAQPLDFGIGYRWRTRESNVLLSVRAPSADATVSAEATGPAETSYQPSRARRPPRPPEYSPVYPPPPRRDDFIFWPRW</sequence>
<dbReference type="STRING" id="1245469.S58_46430"/>
<keyword evidence="4" id="KW-1185">Reference proteome</keyword>
<dbReference type="GeneID" id="301818425"/>
<proteinExistence type="predicted"/>
<name>M4ZAA0_9BRAD</name>
<feature type="chain" id="PRO_5004061838" evidence="2">
    <location>
        <begin position="25"/>
        <end position="412"/>
    </location>
</feature>
<dbReference type="RefSeq" id="WP_015667715.1">
    <property type="nucleotide sequence ID" value="NC_020453.1"/>
</dbReference>
<dbReference type="EMBL" id="AP012603">
    <property type="protein sequence ID" value="BAM90624.1"/>
    <property type="molecule type" value="Genomic_DNA"/>
</dbReference>
<reference evidence="3 4" key="1">
    <citation type="journal article" date="2013" name="Appl. Environ. Microbiol.">
        <title>Genome analysis suggests that the soil oligotrophic bacterium Agromonas oligotrophica (Bradyrhizobium oligotrophicum) is a nitrogen-fixing symbiont of Aeschynomene indica.</title>
        <authorList>
            <person name="Okubo T."/>
            <person name="Fukushima S."/>
            <person name="Itakura M."/>
            <person name="Oshima K."/>
            <person name="Longtonglang A."/>
            <person name="Teaumroong N."/>
            <person name="Mitsui H."/>
            <person name="Hattori M."/>
            <person name="Hattori R."/>
            <person name="Hattori T."/>
            <person name="Minamisawa K."/>
        </authorList>
    </citation>
    <scope>NUCLEOTIDE SEQUENCE [LARGE SCALE GENOMIC DNA]</scope>
    <source>
        <strain evidence="3 4">S58</strain>
    </source>
</reference>
<evidence type="ECO:0000256" key="2">
    <source>
        <dbReference type="SAM" id="SignalP"/>
    </source>
</evidence>
<dbReference type="PATRIC" id="fig|1245469.3.peg.4750"/>
<feature type="region of interest" description="Disordered" evidence="1">
    <location>
        <begin position="366"/>
        <end position="403"/>
    </location>
</feature>
<dbReference type="HOGENOM" id="CLU_058830_0_0_5"/>
<feature type="compositionally biased region" description="Pro residues" evidence="1">
    <location>
        <begin position="390"/>
        <end position="400"/>
    </location>
</feature>
<dbReference type="Proteomes" id="UP000011841">
    <property type="component" value="Chromosome"/>
</dbReference>